<gene>
    <name evidence="2" type="ORF">AAG570_007273</name>
</gene>
<protein>
    <submittedName>
        <fullName evidence="2">Uncharacterized protein</fullName>
    </submittedName>
</protein>
<evidence type="ECO:0000313" key="2">
    <source>
        <dbReference type="EMBL" id="KAL1115242.1"/>
    </source>
</evidence>
<feature type="non-terminal residue" evidence="2">
    <location>
        <position position="1"/>
    </location>
</feature>
<dbReference type="PROSITE" id="PS51120">
    <property type="entry name" value="LDLRB"/>
    <property type="match status" value="1"/>
</dbReference>
<dbReference type="InterPro" id="IPR051221">
    <property type="entry name" value="LDLR-related"/>
</dbReference>
<comment type="caution">
    <text evidence="2">The sequence shown here is derived from an EMBL/GenBank/DDBJ whole genome shotgun (WGS) entry which is preliminary data.</text>
</comment>
<dbReference type="PANTHER" id="PTHR22722:SF5">
    <property type="entry name" value="LOW-DENSITY LIPOPROTEIN RECEPTOR-RELATED PROTEIN 1B"/>
    <property type="match status" value="1"/>
</dbReference>
<dbReference type="InterPro" id="IPR000033">
    <property type="entry name" value="LDLR_classB_rpt"/>
</dbReference>
<dbReference type="Gene3D" id="2.120.10.30">
    <property type="entry name" value="TolB, C-terminal domain"/>
    <property type="match status" value="1"/>
</dbReference>
<dbReference type="InterPro" id="IPR011042">
    <property type="entry name" value="6-blade_b-propeller_TolB-like"/>
</dbReference>
<dbReference type="SMART" id="SM00135">
    <property type="entry name" value="LY"/>
    <property type="match status" value="1"/>
</dbReference>
<organism evidence="2 3">
    <name type="scientific">Ranatra chinensis</name>
    <dbReference type="NCBI Taxonomy" id="642074"/>
    <lineage>
        <taxon>Eukaryota</taxon>
        <taxon>Metazoa</taxon>
        <taxon>Ecdysozoa</taxon>
        <taxon>Arthropoda</taxon>
        <taxon>Hexapoda</taxon>
        <taxon>Insecta</taxon>
        <taxon>Pterygota</taxon>
        <taxon>Neoptera</taxon>
        <taxon>Paraneoptera</taxon>
        <taxon>Hemiptera</taxon>
        <taxon>Heteroptera</taxon>
        <taxon>Panheteroptera</taxon>
        <taxon>Nepomorpha</taxon>
        <taxon>Nepidae</taxon>
        <taxon>Ranatrinae</taxon>
        <taxon>Ranatra</taxon>
    </lineage>
</organism>
<name>A0ABD0XWK5_9HEMI</name>
<dbReference type="Pfam" id="PF00058">
    <property type="entry name" value="Ldl_recept_b"/>
    <property type="match status" value="1"/>
</dbReference>
<feature type="repeat" description="LDL-receptor class B" evidence="1">
    <location>
        <begin position="1"/>
        <end position="45"/>
    </location>
</feature>
<keyword evidence="3" id="KW-1185">Reference proteome</keyword>
<reference evidence="2 3" key="1">
    <citation type="submission" date="2024-07" db="EMBL/GenBank/DDBJ databases">
        <title>Chromosome-level genome assembly of the water stick insect Ranatra chinensis (Heteroptera: Nepidae).</title>
        <authorList>
            <person name="Liu X."/>
        </authorList>
    </citation>
    <scope>NUCLEOTIDE SEQUENCE [LARGE SCALE GENOMIC DNA]</scope>
    <source>
        <strain evidence="2">Cailab_2021Rc</strain>
        <tissue evidence="2">Muscle</tissue>
    </source>
</reference>
<proteinExistence type="predicted"/>
<evidence type="ECO:0000256" key="1">
    <source>
        <dbReference type="PROSITE-ProRule" id="PRU00461"/>
    </source>
</evidence>
<dbReference type="AlphaFoldDB" id="A0ABD0XWK5"/>
<accession>A0ABD0XWK5</accession>
<sequence length="128" mass="14899">RRIYWTNWNAHHPSIQRAYTLGFDQESIITTDIRMPNAIALDHAAQKLYWADARLDKIERCDYDGTERIVSYESSFFFLMNYRNDVCDVYPAMWLGSIFSLRPGTFGGAYRTLFPRPANSCIVRKGCT</sequence>
<dbReference type="EMBL" id="JBFDAA010000020">
    <property type="protein sequence ID" value="KAL1115242.1"/>
    <property type="molecule type" value="Genomic_DNA"/>
</dbReference>
<evidence type="ECO:0000313" key="3">
    <source>
        <dbReference type="Proteomes" id="UP001558652"/>
    </source>
</evidence>
<dbReference type="Proteomes" id="UP001558652">
    <property type="component" value="Unassembled WGS sequence"/>
</dbReference>
<dbReference type="SUPFAM" id="SSF63825">
    <property type="entry name" value="YWTD domain"/>
    <property type="match status" value="1"/>
</dbReference>
<dbReference type="PANTHER" id="PTHR22722">
    <property type="entry name" value="LOW-DENSITY LIPOPROTEIN RECEPTOR-RELATED PROTEIN 2-RELATED"/>
    <property type="match status" value="1"/>
</dbReference>